<organism evidence="1 2">
    <name type="scientific">Rhizophagus irregularis</name>
    <dbReference type="NCBI Taxonomy" id="588596"/>
    <lineage>
        <taxon>Eukaryota</taxon>
        <taxon>Fungi</taxon>
        <taxon>Fungi incertae sedis</taxon>
        <taxon>Mucoromycota</taxon>
        <taxon>Glomeromycotina</taxon>
        <taxon>Glomeromycetes</taxon>
        <taxon>Glomerales</taxon>
        <taxon>Glomeraceae</taxon>
        <taxon>Rhizophagus</taxon>
    </lineage>
</organism>
<name>A0A2I1HM02_9GLOM</name>
<protein>
    <submittedName>
        <fullName evidence="1">Uncharacterized protein</fullName>
    </submittedName>
</protein>
<accession>A0A2I1HM02</accession>
<reference evidence="1 2" key="1">
    <citation type="submission" date="2015-10" db="EMBL/GenBank/DDBJ databases">
        <title>Genome analyses suggest a sexual origin of heterokaryosis in a supposedly ancient asexual fungus.</title>
        <authorList>
            <person name="Ropars J."/>
            <person name="Sedzielewska K."/>
            <person name="Noel J."/>
            <person name="Charron P."/>
            <person name="Farinelli L."/>
            <person name="Marton T."/>
            <person name="Kruger M."/>
            <person name="Pelin A."/>
            <person name="Brachmann A."/>
            <person name="Corradi N."/>
        </authorList>
    </citation>
    <scope>NUCLEOTIDE SEQUENCE [LARGE SCALE GENOMIC DNA]</scope>
    <source>
        <strain evidence="1 2">A4</strain>
    </source>
</reference>
<evidence type="ECO:0000313" key="1">
    <source>
        <dbReference type="EMBL" id="PKY59915.1"/>
    </source>
</evidence>
<gene>
    <name evidence="1" type="ORF">RhiirA4_483058</name>
</gene>
<dbReference type="VEuPathDB" id="FungiDB:RhiirA1_427565"/>
<proteinExistence type="predicted"/>
<sequence>MSVATEGICAKIDELLKKAQKDDIVEIDLPDELSMNKADAHVLEIIHMIYSADRIENKLFIKYDGLNKERIHYKLVNSAKTFNPVWYSASNGICVIGGAECQSDTGIWFIRPTQAQRTHPIINQCPPPDVWIEVFFNKDLDQSNAINKVNYCQRFWTGTEYLGICIPETTFQNSNPAQASTAVVQQNNRPNQPPYGIYWDANENPPVYFTYTWNNHFNFACGWRIDFNIVLNEIL</sequence>
<evidence type="ECO:0000313" key="2">
    <source>
        <dbReference type="Proteomes" id="UP000234323"/>
    </source>
</evidence>
<dbReference type="Proteomes" id="UP000234323">
    <property type="component" value="Unassembled WGS sequence"/>
</dbReference>
<dbReference type="VEuPathDB" id="FungiDB:FUN_013814"/>
<comment type="caution">
    <text evidence="1">The sequence shown here is derived from an EMBL/GenBank/DDBJ whole genome shotgun (WGS) entry which is preliminary data.</text>
</comment>
<dbReference type="EMBL" id="LLXI01003846">
    <property type="protein sequence ID" value="PKY59915.1"/>
    <property type="molecule type" value="Genomic_DNA"/>
</dbReference>
<keyword evidence="2" id="KW-1185">Reference proteome</keyword>
<dbReference type="AlphaFoldDB" id="A0A2I1HM02"/>
<dbReference type="VEuPathDB" id="FungiDB:RhiirFUN_023106"/>